<evidence type="ECO:0000256" key="2">
    <source>
        <dbReference type="ARBA" id="ARBA00006850"/>
    </source>
</evidence>
<dbReference type="InterPro" id="IPR010920">
    <property type="entry name" value="LSM_dom_sf"/>
</dbReference>
<dbReference type="InterPro" id="IPR016654">
    <property type="entry name" value="U6_snRNA_Lsm2"/>
</dbReference>
<dbReference type="GO" id="GO:1990726">
    <property type="term" value="C:Lsm1-7-Pat1 complex"/>
    <property type="evidence" value="ECO:0007669"/>
    <property type="project" value="TreeGrafter"/>
</dbReference>
<keyword evidence="7" id="KW-0539">Nucleus</keyword>
<dbReference type="Gene3D" id="2.30.30.100">
    <property type="match status" value="1"/>
</dbReference>
<dbReference type="AlphaFoldDB" id="A0A8J5F6M7"/>
<comment type="subcellular location">
    <subcellularLocation>
        <location evidence="1">Nucleus</location>
    </subcellularLocation>
</comment>
<proteinExistence type="inferred from homology"/>
<keyword evidence="4" id="KW-0747">Spliceosome</keyword>
<evidence type="ECO:0000256" key="5">
    <source>
        <dbReference type="ARBA" id="ARBA00022884"/>
    </source>
</evidence>
<keyword evidence="3" id="KW-0507">mRNA processing</keyword>
<evidence type="ECO:0000256" key="8">
    <source>
        <dbReference type="ARBA" id="ARBA00023274"/>
    </source>
</evidence>
<feature type="domain" description="Sm" evidence="9">
    <location>
        <begin position="5"/>
        <end position="69"/>
    </location>
</feature>
<dbReference type="EMBL" id="JACMSC010000016">
    <property type="protein sequence ID" value="KAG6483867.1"/>
    <property type="molecule type" value="Genomic_DNA"/>
</dbReference>
<dbReference type="PANTHER" id="PTHR13829">
    <property type="entry name" value="SNRNP CORE PROTEIN FAMILY MEMBER"/>
    <property type="match status" value="1"/>
</dbReference>
<protein>
    <recommendedName>
        <fullName evidence="9">Sm domain-containing protein</fullName>
    </recommendedName>
</protein>
<dbReference type="Proteomes" id="UP000734854">
    <property type="component" value="Unassembled WGS sequence"/>
</dbReference>
<name>A0A8J5F6M7_ZINOF</name>
<organism evidence="10 11">
    <name type="scientific">Zingiber officinale</name>
    <name type="common">Ginger</name>
    <name type="synonym">Amomum zingiber</name>
    <dbReference type="NCBI Taxonomy" id="94328"/>
    <lineage>
        <taxon>Eukaryota</taxon>
        <taxon>Viridiplantae</taxon>
        <taxon>Streptophyta</taxon>
        <taxon>Embryophyta</taxon>
        <taxon>Tracheophyta</taxon>
        <taxon>Spermatophyta</taxon>
        <taxon>Magnoliopsida</taxon>
        <taxon>Liliopsida</taxon>
        <taxon>Zingiberales</taxon>
        <taxon>Zingiberaceae</taxon>
        <taxon>Zingiber</taxon>
    </lineage>
</organism>
<dbReference type="CDD" id="cd01725">
    <property type="entry name" value="LSm2"/>
    <property type="match status" value="1"/>
</dbReference>
<evidence type="ECO:0000313" key="10">
    <source>
        <dbReference type="EMBL" id="KAG6483867.1"/>
    </source>
</evidence>
<dbReference type="Pfam" id="PF01423">
    <property type="entry name" value="LSM"/>
    <property type="match status" value="1"/>
</dbReference>
<dbReference type="GO" id="GO:0003723">
    <property type="term" value="F:RNA binding"/>
    <property type="evidence" value="ECO:0007669"/>
    <property type="project" value="UniProtKB-KW"/>
</dbReference>
<evidence type="ECO:0000313" key="11">
    <source>
        <dbReference type="Proteomes" id="UP000734854"/>
    </source>
</evidence>
<comment type="similarity">
    <text evidence="2">Belongs to the snRNP Sm proteins family.</text>
</comment>
<evidence type="ECO:0000256" key="3">
    <source>
        <dbReference type="ARBA" id="ARBA00022664"/>
    </source>
</evidence>
<keyword evidence="8" id="KW-0687">Ribonucleoprotein</keyword>
<dbReference type="GO" id="GO:0071011">
    <property type="term" value="C:precatalytic spliceosome"/>
    <property type="evidence" value="ECO:0007669"/>
    <property type="project" value="TreeGrafter"/>
</dbReference>
<dbReference type="GO" id="GO:0046540">
    <property type="term" value="C:U4/U6 x U5 tri-snRNP complex"/>
    <property type="evidence" value="ECO:0007669"/>
    <property type="project" value="TreeGrafter"/>
</dbReference>
<evidence type="ECO:0000256" key="1">
    <source>
        <dbReference type="ARBA" id="ARBA00004123"/>
    </source>
</evidence>
<dbReference type="GO" id="GO:0005688">
    <property type="term" value="C:U6 snRNP"/>
    <property type="evidence" value="ECO:0007669"/>
    <property type="project" value="TreeGrafter"/>
</dbReference>
<dbReference type="SMART" id="SM00651">
    <property type="entry name" value="Sm"/>
    <property type="match status" value="1"/>
</dbReference>
<evidence type="ECO:0000256" key="6">
    <source>
        <dbReference type="ARBA" id="ARBA00023187"/>
    </source>
</evidence>
<dbReference type="PANTHER" id="PTHR13829:SF2">
    <property type="entry name" value="U6 SNRNA-ASSOCIATED SM-LIKE PROTEIN LSM2"/>
    <property type="match status" value="1"/>
</dbReference>
<evidence type="ECO:0000256" key="7">
    <source>
        <dbReference type="ARBA" id="ARBA00023242"/>
    </source>
</evidence>
<evidence type="ECO:0000256" key="4">
    <source>
        <dbReference type="ARBA" id="ARBA00022728"/>
    </source>
</evidence>
<keyword evidence="6" id="KW-0508">mRNA splicing</keyword>
<comment type="caution">
    <text evidence="10">The sequence shown here is derived from an EMBL/GenBank/DDBJ whole genome shotgun (WGS) entry which is preliminary data.</text>
</comment>
<keyword evidence="11" id="KW-1185">Reference proteome</keyword>
<sequence length="161" mass="18618">MLFFLYFKELVGKEVMVELKNDLAIRGILHPVDQYLNIKLENIKVVDEDKYPHMDRSRLRFTASFSLSAIAMEFWGFLFPNHAVFFYSPPRASPCNTTSPFAELYLLLCSPSHEHPRTPPESPLYRHLSTAGTYWRHPLLFFCPTPTLRPILPPLPPPTAE</sequence>
<dbReference type="InterPro" id="IPR001163">
    <property type="entry name" value="Sm_dom_euk/arc"/>
</dbReference>
<dbReference type="GO" id="GO:0071013">
    <property type="term" value="C:catalytic step 2 spliceosome"/>
    <property type="evidence" value="ECO:0007669"/>
    <property type="project" value="TreeGrafter"/>
</dbReference>
<reference evidence="10 11" key="1">
    <citation type="submission" date="2020-08" db="EMBL/GenBank/DDBJ databases">
        <title>Plant Genome Project.</title>
        <authorList>
            <person name="Zhang R.-G."/>
        </authorList>
    </citation>
    <scope>NUCLEOTIDE SEQUENCE [LARGE SCALE GENOMIC DNA]</scope>
    <source>
        <tissue evidence="10">Rhizome</tissue>
    </source>
</reference>
<gene>
    <name evidence="10" type="ORF">ZIOFF_060653</name>
</gene>
<dbReference type="GO" id="GO:0000398">
    <property type="term" value="P:mRNA splicing, via spliceosome"/>
    <property type="evidence" value="ECO:0007669"/>
    <property type="project" value="TreeGrafter"/>
</dbReference>
<dbReference type="SUPFAM" id="SSF50182">
    <property type="entry name" value="Sm-like ribonucleoproteins"/>
    <property type="match status" value="1"/>
</dbReference>
<evidence type="ECO:0000259" key="9">
    <source>
        <dbReference type="SMART" id="SM00651"/>
    </source>
</evidence>
<dbReference type="GO" id="GO:0000932">
    <property type="term" value="C:P-body"/>
    <property type="evidence" value="ECO:0007669"/>
    <property type="project" value="TreeGrafter"/>
</dbReference>
<accession>A0A8J5F6M7</accession>
<keyword evidence="5" id="KW-0694">RNA-binding</keyword>